<dbReference type="STRING" id="1125725.HMPREF1325_1016"/>
<dbReference type="PANTHER" id="PTHR34294">
    <property type="entry name" value="TRANSCRIPTIONAL REGULATOR-RELATED"/>
    <property type="match status" value="1"/>
</dbReference>
<accession>U2LFD9</accession>
<evidence type="ECO:0000256" key="4">
    <source>
        <dbReference type="ARBA" id="ARBA00023163"/>
    </source>
</evidence>
<dbReference type="Proteomes" id="UP000016646">
    <property type="component" value="Unassembled WGS sequence"/>
</dbReference>
<comment type="caution">
    <text evidence="7">The sequence shown here is derived from an EMBL/GenBank/DDBJ whole genome shotgun (WGS) entry which is preliminary data.</text>
</comment>
<evidence type="ECO:0000259" key="5">
    <source>
        <dbReference type="Pfam" id="PF04198"/>
    </source>
</evidence>
<dbReference type="SUPFAM" id="SSF100950">
    <property type="entry name" value="NagB/RpiA/CoA transferase-like"/>
    <property type="match status" value="1"/>
</dbReference>
<dbReference type="PATRIC" id="fig|1125725.3.peg.1450"/>
<organism evidence="7 9">
    <name type="scientific">Treponema socranskii subsp. socranskii VPI DR56BR1116 = ATCC 35536</name>
    <dbReference type="NCBI Taxonomy" id="1125725"/>
    <lineage>
        <taxon>Bacteria</taxon>
        <taxon>Pseudomonadati</taxon>
        <taxon>Spirochaetota</taxon>
        <taxon>Spirochaetia</taxon>
        <taxon>Spirochaetales</taxon>
        <taxon>Treponemataceae</taxon>
        <taxon>Treponema</taxon>
    </lineage>
</organism>
<dbReference type="GO" id="GO:0003700">
    <property type="term" value="F:DNA-binding transcription factor activity"/>
    <property type="evidence" value="ECO:0007669"/>
    <property type="project" value="InterPro"/>
</dbReference>
<evidence type="ECO:0000259" key="6">
    <source>
        <dbReference type="Pfam" id="PF04545"/>
    </source>
</evidence>
<feature type="domain" description="Sugar-binding" evidence="5">
    <location>
        <begin position="59"/>
        <end position="305"/>
    </location>
</feature>
<dbReference type="InterPro" id="IPR007324">
    <property type="entry name" value="Sugar-bd_dom_put"/>
</dbReference>
<dbReference type="Gene3D" id="3.40.50.1360">
    <property type="match status" value="1"/>
</dbReference>
<dbReference type="AlphaFoldDB" id="U2LFD9"/>
<evidence type="ECO:0000313" key="8">
    <source>
        <dbReference type="EMBL" id="ERK03193.1"/>
    </source>
</evidence>
<evidence type="ECO:0000313" key="7">
    <source>
        <dbReference type="EMBL" id="ERF60566.1"/>
    </source>
</evidence>
<evidence type="ECO:0000313" key="9">
    <source>
        <dbReference type="Proteomes" id="UP000016412"/>
    </source>
</evidence>
<dbReference type="OrthoDB" id="356229at2"/>
<name>U2LFD9_TRESO</name>
<keyword evidence="2" id="KW-0805">Transcription regulation</keyword>
<dbReference type="GO" id="GO:0006352">
    <property type="term" value="P:DNA-templated transcription initiation"/>
    <property type="evidence" value="ECO:0007669"/>
    <property type="project" value="InterPro"/>
</dbReference>
<dbReference type="EMBL" id="AUZJ01000039">
    <property type="protein sequence ID" value="ERF60566.1"/>
    <property type="molecule type" value="Genomic_DNA"/>
</dbReference>
<dbReference type="InterPro" id="IPR051054">
    <property type="entry name" value="SorC_transcr_regulators"/>
</dbReference>
<evidence type="ECO:0000256" key="1">
    <source>
        <dbReference type="ARBA" id="ARBA00010466"/>
    </source>
</evidence>
<gene>
    <name evidence="8" type="ORF">HMPREF0860_2279</name>
    <name evidence="7" type="ORF">HMPREF1325_1016</name>
</gene>
<keyword evidence="4" id="KW-0804">Transcription</keyword>
<proteinExistence type="inferred from homology"/>
<dbReference type="GO" id="GO:0030246">
    <property type="term" value="F:carbohydrate binding"/>
    <property type="evidence" value="ECO:0007669"/>
    <property type="project" value="InterPro"/>
</dbReference>
<dbReference type="eggNOG" id="COG2390">
    <property type="taxonomic scope" value="Bacteria"/>
</dbReference>
<evidence type="ECO:0000256" key="3">
    <source>
        <dbReference type="ARBA" id="ARBA00023125"/>
    </source>
</evidence>
<dbReference type="InterPro" id="IPR037171">
    <property type="entry name" value="NagB/RpiA_transferase-like"/>
</dbReference>
<evidence type="ECO:0000256" key="2">
    <source>
        <dbReference type="ARBA" id="ARBA00023015"/>
    </source>
</evidence>
<dbReference type="GO" id="GO:0003677">
    <property type="term" value="F:DNA binding"/>
    <property type="evidence" value="ECO:0007669"/>
    <property type="project" value="UniProtKB-KW"/>
</dbReference>
<dbReference type="EMBL" id="AVQI01000042">
    <property type="protein sequence ID" value="ERK03193.1"/>
    <property type="molecule type" value="Genomic_DNA"/>
</dbReference>
<feature type="domain" description="RNA polymerase sigma-70 region 4" evidence="6">
    <location>
        <begin position="17"/>
        <end position="45"/>
    </location>
</feature>
<dbReference type="Proteomes" id="UP000016412">
    <property type="component" value="Unassembled WGS sequence"/>
</dbReference>
<keyword evidence="10" id="KW-1185">Reference proteome</keyword>
<dbReference type="Pfam" id="PF04545">
    <property type="entry name" value="Sigma70_r4"/>
    <property type="match status" value="1"/>
</dbReference>
<keyword evidence="3" id="KW-0238">DNA-binding</keyword>
<reference evidence="9 10" key="1">
    <citation type="submission" date="2013-08" db="EMBL/GenBank/DDBJ databases">
        <authorList>
            <person name="Durkin A.S."/>
            <person name="Haft D.R."/>
            <person name="McCorrison J."/>
            <person name="Torralba M."/>
            <person name="Gillis M."/>
            <person name="Haft D.H."/>
            <person name="Methe B."/>
            <person name="Sutton G."/>
            <person name="Nelson K.E."/>
        </authorList>
    </citation>
    <scope>NUCLEOTIDE SEQUENCE [LARGE SCALE GENOMIC DNA]</scope>
    <source>
        <strain evidence="8 10">ATCC 35536</strain>
        <strain evidence="7 9">VPI DR56BR1116</strain>
    </source>
</reference>
<dbReference type="Gene3D" id="1.10.10.10">
    <property type="entry name" value="Winged helix-like DNA-binding domain superfamily/Winged helix DNA-binding domain"/>
    <property type="match status" value="1"/>
</dbReference>
<evidence type="ECO:0000313" key="10">
    <source>
        <dbReference type="Proteomes" id="UP000016646"/>
    </source>
</evidence>
<sequence length="308" mass="33989">MTADWEKELIVRTAWYYYIRKKTQKEIADMLSVSRMRVIRLLEKAEQENVVQITIHTNFRGRLEAEQALIDSYALADAIVIPSDEMYTSASLNDAIAKAAAMYIDEHFSDNPIINIGYGDTTGRFMNYFSQISKKRPTYVSLTGGVSIYLLNTQSSAGNASLYLIPAPLAASTPEMVKAIKKESAVIEIARMHTTASCSVIGIGGVDDNATVIKSGIIQKSDFDFLKMCGAVGDVLAHFFDENGKFITSATDEHLVTYPPESLKKLHNVIAVAAGSAKYVAIRAALRAHYSDILITDEDTARWLVKNT</sequence>
<comment type="similarity">
    <text evidence="1">Belongs to the SorC transcriptional regulatory family.</text>
</comment>
<dbReference type="InterPro" id="IPR007630">
    <property type="entry name" value="RNA_pol_sigma70_r4"/>
</dbReference>
<dbReference type="Pfam" id="PF04198">
    <property type="entry name" value="Sugar-bind"/>
    <property type="match status" value="1"/>
</dbReference>
<dbReference type="RefSeq" id="WP_021330437.1">
    <property type="nucleotide sequence ID" value="NZ_AUZJ01000039.1"/>
</dbReference>
<dbReference type="PANTHER" id="PTHR34294:SF1">
    <property type="entry name" value="TRANSCRIPTIONAL REGULATOR LSRR"/>
    <property type="match status" value="1"/>
</dbReference>
<dbReference type="InterPro" id="IPR036388">
    <property type="entry name" value="WH-like_DNA-bd_sf"/>
</dbReference>
<protein>
    <submittedName>
        <fullName evidence="7">Sugar-binding domain protein</fullName>
    </submittedName>
</protein>